<name>A0ACC2Q1N4_9NEOP</name>
<evidence type="ECO:0000313" key="2">
    <source>
        <dbReference type="Proteomes" id="UP001231649"/>
    </source>
</evidence>
<gene>
    <name evidence="1" type="ORF">PYW08_013037</name>
</gene>
<protein>
    <submittedName>
        <fullName evidence="1">Uncharacterized protein</fullName>
    </submittedName>
</protein>
<comment type="caution">
    <text evidence="1">The sequence shown here is derived from an EMBL/GenBank/DDBJ whole genome shotgun (WGS) entry which is preliminary data.</text>
</comment>
<proteinExistence type="predicted"/>
<accession>A0ACC2Q1N4</accession>
<organism evidence="1 2">
    <name type="scientific">Mythimna loreyi</name>
    <dbReference type="NCBI Taxonomy" id="667449"/>
    <lineage>
        <taxon>Eukaryota</taxon>
        <taxon>Metazoa</taxon>
        <taxon>Ecdysozoa</taxon>
        <taxon>Arthropoda</taxon>
        <taxon>Hexapoda</taxon>
        <taxon>Insecta</taxon>
        <taxon>Pterygota</taxon>
        <taxon>Neoptera</taxon>
        <taxon>Endopterygota</taxon>
        <taxon>Lepidoptera</taxon>
        <taxon>Glossata</taxon>
        <taxon>Ditrysia</taxon>
        <taxon>Noctuoidea</taxon>
        <taxon>Noctuidae</taxon>
        <taxon>Noctuinae</taxon>
        <taxon>Hadenini</taxon>
        <taxon>Mythimna</taxon>
    </lineage>
</organism>
<dbReference type="EMBL" id="CM056808">
    <property type="protein sequence ID" value="KAJ8704313.1"/>
    <property type="molecule type" value="Genomic_DNA"/>
</dbReference>
<reference evidence="1" key="1">
    <citation type="submission" date="2023-03" db="EMBL/GenBank/DDBJ databases">
        <title>Chromosome-level genomes of two armyworms, Mythimna separata and Mythimna loreyi, provide insights into the biosynthesis and reception of sex pheromones.</title>
        <authorList>
            <person name="Zhao H."/>
        </authorList>
    </citation>
    <scope>NUCLEOTIDE SEQUENCE</scope>
    <source>
        <strain evidence="1">BeijingLab</strain>
    </source>
</reference>
<keyword evidence="2" id="KW-1185">Reference proteome</keyword>
<evidence type="ECO:0000313" key="1">
    <source>
        <dbReference type="EMBL" id="KAJ8704313.1"/>
    </source>
</evidence>
<sequence length="290" mass="32776">MATPGTNQPVMRAPEPRPEPRAEDVSALASITVSSRIPDFWADQPRLWFVQFEAVVANQKLSEAAKQNLVVTKLNKTAIQQVSDLLLTPIEARRYDTLKDRLLQVFEESETRQFQKLLGEMELGSQKPSQLLRRMRDLARAKIPDSTLQIMWNSHLPAAVQAVLAVTEVKELDNLAVVADKVMEATRPAEIAAVAPNPTPKDTSTTSDLAAALEKLSIEVAELRRERQPRRGRGNGSGYRRSRSRSRGVSRSRRNPDWLCYYHYKFRSKATKCIEPCNWKEAKNNTPTEN</sequence>
<dbReference type="Proteomes" id="UP001231649">
    <property type="component" value="Chromosome 32"/>
</dbReference>